<dbReference type="PROSITE" id="PS00107">
    <property type="entry name" value="PROTEIN_KINASE_ATP"/>
    <property type="match status" value="1"/>
</dbReference>
<feature type="region of interest" description="Disordered" evidence="14">
    <location>
        <begin position="1"/>
        <end position="41"/>
    </location>
</feature>
<reference evidence="17" key="1">
    <citation type="submission" date="2016-11" db="UniProtKB">
        <authorList>
            <consortium name="WormBaseParasite"/>
        </authorList>
    </citation>
    <scope>IDENTIFICATION</scope>
</reference>
<evidence type="ECO:0000256" key="11">
    <source>
        <dbReference type="ARBA" id="ARBA00048679"/>
    </source>
</evidence>
<evidence type="ECO:0000256" key="1">
    <source>
        <dbReference type="ARBA" id="ARBA00004192"/>
    </source>
</evidence>
<evidence type="ECO:0000256" key="14">
    <source>
        <dbReference type="SAM" id="MobiDB-lite"/>
    </source>
</evidence>
<evidence type="ECO:0000256" key="8">
    <source>
        <dbReference type="ARBA" id="ARBA00022840"/>
    </source>
</evidence>
<evidence type="ECO:0000256" key="3">
    <source>
        <dbReference type="ARBA" id="ARBA00016885"/>
    </source>
</evidence>
<dbReference type="WBParaSite" id="maker-uti_cns_0014548-snap-gene-0.2-mRNA-1">
    <property type="protein sequence ID" value="maker-uti_cns_0014548-snap-gene-0.2-mRNA-1"/>
    <property type="gene ID" value="maker-uti_cns_0014548-snap-gene-0.2"/>
</dbReference>
<dbReference type="PANTHER" id="PTHR22984:SF25">
    <property type="entry name" value="PROTEIN KINASE DOMAIN-CONTAINING PROTEIN"/>
    <property type="match status" value="1"/>
</dbReference>
<evidence type="ECO:0000313" key="17">
    <source>
        <dbReference type="WBParaSite" id="maker-uti_cns_0014548-snap-gene-0.2-mRNA-1"/>
    </source>
</evidence>
<dbReference type="EC" id="2.7.11.1" evidence="2"/>
<dbReference type="Gene3D" id="3.30.200.20">
    <property type="entry name" value="Phosphorylase Kinase, domain 1"/>
    <property type="match status" value="1"/>
</dbReference>
<evidence type="ECO:0000256" key="7">
    <source>
        <dbReference type="ARBA" id="ARBA00022777"/>
    </source>
</evidence>
<dbReference type="Proteomes" id="UP000095280">
    <property type="component" value="Unplaced"/>
</dbReference>
<feature type="compositionally biased region" description="Basic and acidic residues" evidence="14">
    <location>
        <begin position="1"/>
        <end position="12"/>
    </location>
</feature>
<proteinExistence type="inferred from homology"/>
<dbReference type="PROSITE" id="PS00108">
    <property type="entry name" value="PROTEIN_KINASE_ST"/>
    <property type="match status" value="1"/>
</dbReference>
<dbReference type="GO" id="GO:0005524">
    <property type="term" value="F:ATP binding"/>
    <property type="evidence" value="ECO:0007669"/>
    <property type="project" value="UniProtKB-UniRule"/>
</dbReference>
<dbReference type="SMART" id="SM00220">
    <property type="entry name" value="S_TKc"/>
    <property type="match status" value="1"/>
</dbReference>
<sequence length="498" mass="54835">IPRGTDCSRAEKNYSNLREGPGWGGGQGHVIPGRRAAQGPTANNLLTAPAAAGAALKPDARYPFLPGPFSFPGGGSARSNKSFSKLSYSVITMDKLNIFLQTSLPQRFGGEARSVPVAQPTESYPKCQPLEEFRRDYRLGKELGSGGFGKVFEGLRVRDNLETAVKVIQKDKMSQFCWHRLPNGQKLPVEIVLLQKCQHIRGIVQPIAYYEGPNEWVIVMKKIKKCMDLFDYISNKQFLAEVEAKSFMKQLLETLLACHEAGILHRDIKDENLLVNLCDGSIHLIDFGSGAFLKDTDYTDFDGTRVYSPPEWIRWHRYNGKKAEVWSLGILLFDMVCGDIPFERDDQICNSEPYFRRYVSPACRDLIMSCLQLDAARRPTIEQILRHPWFSSGDHLVTTAVPAVAAVASAPAAVHVAAQSKVTPAAKFTIASSCDSLEDYETGSSASSTASSSSSSTTNFRLSPPDSGYNGGSSKSSCSHSNGYSCAIRSRRLSDWHG</sequence>
<feature type="compositionally biased region" description="Low complexity" evidence="14">
    <location>
        <begin position="445"/>
        <end position="458"/>
    </location>
</feature>
<evidence type="ECO:0000256" key="6">
    <source>
        <dbReference type="ARBA" id="ARBA00022741"/>
    </source>
</evidence>
<keyword evidence="7" id="KW-0418">Kinase</keyword>
<evidence type="ECO:0000256" key="2">
    <source>
        <dbReference type="ARBA" id="ARBA00012513"/>
    </source>
</evidence>
<dbReference type="PANTHER" id="PTHR22984">
    <property type="entry name" value="SERINE/THREONINE-PROTEIN KINASE PIM"/>
    <property type="match status" value="1"/>
</dbReference>
<name>A0A1I8INU9_9PLAT</name>
<evidence type="ECO:0000256" key="5">
    <source>
        <dbReference type="ARBA" id="ARBA00022679"/>
    </source>
</evidence>
<evidence type="ECO:0000313" key="16">
    <source>
        <dbReference type="Proteomes" id="UP000095280"/>
    </source>
</evidence>
<dbReference type="InterPro" id="IPR017441">
    <property type="entry name" value="Protein_kinase_ATP_BS"/>
</dbReference>
<dbReference type="InterPro" id="IPR000719">
    <property type="entry name" value="Prot_kinase_dom"/>
</dbReference>
<dbReference type="InterPro" id="IPR008271">
    <property type="entry name" value="Ser/Thr_kinase_AS"/>
</dbReference>
<dbReference type="PROSITE" id="PS50011">
    <property type="entry name" value="PROTEIN_KINASE_DOM"/>
    <property type="match status" value="1"/>
</dbReference>
<dbReference type="GO" id="GO:0030430">
    <property type="term" value="C:host cell cytoplasm"/>
    <property type="evidence" value="ECO:0007669"/>
    <property type="project" value="UniProtKB-SubCell"/>
</dbReference>
<dbReference type="GO" id="GO:0005737">
    <property type="term" value="C:cytoplasm"/>
    <property type="evidence" value="ECO:0007669"/>
    <property type="project" value="TreeGrafter"/>
</dbReference>
<comment type="catalytic activity">
    <reaction evidence="11">
        <text>L-seryl-[protein] + ATP = O-phospho-L-seryl-[protein] + ADP + H(+)</text>
        <dbReference type="Rhea" id="RHEA:17989"/>
        <dbReference type="Rhea" id="RHEA-COMP:9863"/>
        <dbReference type="Rhea" id="RHEA-COMP:11604"/>
        <dbReference type="ChEBI" id="CHEBI:15378"/>
        <dbReference type="ChEBI" id="CHEBI:29999"/>
        <dbReference type="ChEBI" id="CHEBI:30616"/>
        <dbReference type="ChEBI" id="CHEBI:83421"/>
        <dbReference type="ChEBI" id="CHEBI:456216"/>
        <dbReference type="EC" id="2.7.11.1"/>
    </reaction>
</comment>
<evidence type="ECO:0000259" key="15">
    <source>
        <dbReference type="PROSITE" id="PS50011"/>
    </source>
</evidence>
<keyword evidence="9" id="KW-1035">Host cytoplasm</keyword>
<evidence type="ECO:0000256" key="12">
    <source>
        <dbReference type="PROSITE-ProRule" id="PRU10141"/>
    </source>
</evidence>
<comment type="similarity">
    <text evidence="13">Belongs to the protein kinase superfamily.</text>
</comment>
<keyword evidence="16" id="KW-1185">Reference proteome</keyword>
<evidence type="ECO:0000256" key="9">
    <source>
        <dbReference type="ARBA" id="ARBA00023200"/>
    </source>
</evidence>
<feature type="domain" description="Protein kinase" evidence="15">
    <location>
        <begin position="137"/>
        <end position="390"/>
    </location>
</feature>
<keyword evidence="4 13" id="KW-0723">Serine/threonine-protein kinase</keyword>
<feature type="binding site" evidence="12">
    <location>
        <position position="166"/>
    </location>
    <ligand>
        <name>ATP</name>
        <dbReference type="ChEBI" id="CHEBI:30616"/>
    </ligand>
</feature>
<dbReference type="Gene3D" id="1.10.510.10">
    <property type="entry name" value="Transferase(Phosphotransferase) domain 1"/>
    <property type="match status" value="1"/>
</dbReference>
<dbReference type="InterPro" id="IPR011009">
    <property type="entry name" value="Kinase-like_dom_sf"/>
</dbReference>
<evidence type="ECO:0000256" key="10">
    <source>
        <dbReference type="ARBA" id="ARBA00047899"/>
    </source>
</evidence>
<evidence type="ECO:0000256" key="13">
    <source>
        <dbReference type="RuleBase" id="RU000304"/>
    </source>
</evidence>
<dbReference type="GO" id="GO:0004674">
    <property type="term" value="F:protein serine/threonine kinase activity"/>
    <property type="evidence" value="ECO:0007669"/>
    <property type="project" value="UniProtKB-KW"/>
</dbReference>
<comment type="catalytic activity">
    <reaction evidence="10">
        <text>L-threonyl-[protein] + ATP = O-phospho-L-threonyl-[protein] + ADP + H(+)</text>
        <dbReference type="Rhea" id="RHEA:46608"/>
        <dbReference type="Rhea" id="RHEA-COMP:11060"/>
        <dbReference type="Rhea" id="RHEA-COMP:11605"/>
        <dbReference type="ChEBI" id="CHEBI:15378"/>
        <dbReference type="ChEBI" id="CHEBI:30013"/>
        <dbReference type="ChEBI" id="CHEBI:30616"/>
        <dbReference type="ChEBI" id="CHEBI:61977"/>
        <dbReference type="ChEBI" id="CHEBI:456216"/>
        <dbReference type="EC" id="2.7.11.1"/>
    </reaction>
</comment>
<evidence type="ECO:0000256" key="4">
    <source>
        <dbReference type="ARBA" id="ARBA00022527"/>
    </source>
</evidence>
<feature type="region of interest" description="Disordered" evidence="14">
    <location>
        <begin position="445"/>
        <end position="483"/>
    </location>
</feature>
<comment type="subcellular location">
    <subcellularLocation>
        <location evidence="1">Host cytoplasm</location>
    </subcellularLocation>
</comment>
<accession>A0A1I8INU9</accession>
<dbReference type="SUPFAM" id="SSF56112">
    <property type="entry name" value="Protein kinase-like (PK-like)"/>
    <property type="match status" value="1"/>
</dbReference>
<protein>
    <recommendedName>
        <fullName evidence="3">Serine/threonine-protein kinase 1</fullName>
        <ecNumber evidence="2">2.7.11.1</ecNumber>
    </recommendedName>
</protein>
<dbReference type="AlphaFoldDB" id="A0A1I8INU9"/>
<dbReference type="Pfam" id="PF00069">
    <property type="entry name" value="Pkinase"/>
    <property type="match status" value="1"/>
</dbReference>
<keyword evidence="8 12" id="KW-0067">ATP-binding</keyword>
<feature type="compositionally biased region" description="Low complexity" evidence="14">
    <location>
        <begin position="472"/>
        <end position="483"/>
    </location>
</feature>
<keyword evidence="5" id="KW-0808">Transferase</keyword>
<keyword evidence="6 12" id="KW-0547">Nucleotide-binding</keyword>
<dbReference type="InterPro" id="IPR051138">
    <property type="entry name" value="PIM_Ser/Thr_kinase"/>
</dbReference>
<organism evidence="16 17">
    <name type="scientific">Macrostomum lignano</name>
    <dbReference type="NCBI Taxonomy" id="282301"/>
    <lineage>
        <taxon>Eukaryota</taxon>
        <taxon>Metazoa</taxon>
        <taxon>Spiralia</taxon>
        <taxon>Lophotrochozoa</taxon>
        <taxon>Platyhelminthes</taxon>
        <taxon>Rhabditophora</taxon>
        <taxon>Macrostomorpha</taxon>
        <taxon>Macrostomida</taxon>
        <taxon>Macrostomidae</taxon>
        <taxon>Macrostomum</taxon>
    </lineage>
</organism>